<evidence type="ECO:0000256" key="1">
    <source>
        <dbReference type="SAM" id="MobiDB-lite"/>
    </source>
</evidence>
<sequence>MSTAQTETRRRARSPGIRQSDIARAIRGALQAGMEVREVIATKDGVRIISGASGSASLSNSWDEVLGDG</sequence>
<feature type="region of interest" description="Disordered" evidence="1">
    <location>
        <begin position="1"/>
        <end position="20"/>
    </location>
</feature>
<comment type="caution">
    <text evidence="2">The sequence shown here is derived from an EMBL/GenBank/DDBJ whole genome shotgun (WGS) entry which is preliminary data.</text>
</comment>
<evidence type="ECO:0000313" key="2">
    <source>
        <dbReference type="EMBL" id="GAJ94360.1"/>
    </source>
</evidence>
<dbReference type="EMBL" id="BAYX01000008">
    <property type="protein sequence ID" value="GAJ94360.1"/>
    <property type="molecule type" value="Genomic_DNA"/>
</dbReference>
<organism evidence="2 3">
    <name type="scientific">Rhizobium rhizogenes NBRC 13257</name>
    <dbReference type="NCBI Taxonomy" id="1220581"/>
    <lineage>
        <taxon>Bacteria</taxon>
        <taxon>Pseudomonadati</taxon>
        <taxon>Pseudomonadota</taxon>
        <taxon>Alphaproteobacteria</taxon>
        <taxon>Hyphomicrobiales</taxon>
        <taxon>Rhizobiaceae</taxon>
        <taxon>Rhizobium/Agrobacterium group</taxon>
        <taxon>Rhizobium</taxon>
    </lineage>
</organism>
<reference evidence="2 3" key="1">
    <citation type="submission" date="2014-05" db="EMBL/GenBank/DDBJ databases">
        <title>Whole genome shotgun sequence of Rhizobium rhizogenes NBRC 13257.</title>
        <authorList>
            <person name="Katano-Makiyama Y."/>
            <person name="Hosoyama A."/>
            <person name="Hashimoto M."/>
            <person name="Hosoyama Y."/>
            <person name="Noguchi M."/>
            <person name="Tsuchikane K."/>
            <person name="Kimura A."/>
            <person name="Ohji S."/>
            <person name="Ichikawa N."/>
            <person name="Yamazoe A."/>
            <person name="Fujita N."/>
        </authorList>
    </citation>
    <scope>NUCLEOTIDE SEQUENCE [LARGE SCALE GENOMIC DNA]</scope>
    <source>
        <strain evidence="2 3">NBRC 13257</strain>
    </source>
</reference>
<evidence type="ECO:0000313" key="3">
    <source>
        <dbReference type="Proteomes" id="UP000026941"/>
    </source>
</evidence>
<dbReference type="AlphaFoldDB" id="A0AA87U5V4"/>
<proteinExistence type="predicted"/>
<protein>
    <submittedName>
        <fullName evidence="2">Uncharacterized protein</fullName>
    </submittedName>
</protein>
<name>A0AA87U5V4_RHIRH</name>
<gene>
    <name evidence="2" type="ORF">RRH01S_08_00980</name>
</gene>
<accession>A0AA87U5V4</accession>
<dbReference type="Proteomes" id="UP000026941">
    <property type="component" value="Unassembled WGS sequence"/>
</dbReference>